<dbReference type="GO" id="GO:0070814">
    <property type="term" value="P:hydrogen sulfide biosynthetic process"/>
    <property type="evidence" value="ECO:0007669"/>
    <property type="project" value="UniProtKB-UniPathway"/>
</dbReference>
<dbReference type="Pfam" id="PF01583">
    <property type="entry name" value="APS_kinase"/>
    <property type="match status" value="1"/>
</dbReference>
<dbReference type="PANTHER" id="PTHR42700:SF1">
    <property type="entry name" value="SULFATE ADENYLYLTRANSFERASE"/>
    <property type="match status" value="1"/>
</dbReference>
<dbReference type="InterPro" id="IPR027417">
    <property type="entry name" value="P-loop_NTPase"/>
</dbReference>
<dbReference type="PANTHER" id="PTHR42700">
    <property type="entry name" value="SULFATE ADENYLYLTRANSFERASE"/>
    <property type="match status" value="1"/>
</dbReference>
<comment type="catalytic activity">
    <reaction evidence="1 6">
        <text>adenosine 5'-phosphosulfate + ATP = 3'-phosphoadenylyl sulfate + ADP + H(+)</text>
        <dbReference type="Rhea" id="RHEA:24152"/>
        <dbReference type="ChEBI" id="CHEBI:15378"/>
        <dbReference type="ChEBI" id="CHEBI:30616"/>
        <dbReference type="ChEBI" id="CHEBI:58243"/>
        <dbReference type="ChEBI" id="CHEBI:58339"/>
        <dbReference type="ChEBI" id="CHEBI:456216"/>
        <dbReference type="EC" id="2.7.1.25"/>
    </reaction>
</comment>
<keyword evidence="4 6" id="KW-0547">Nucleotide-binding</keyword>
<dbReference type="Gene3D" id="3.40.50.300">
    <property type="entry name" value="P-loop containing nucleotide triphosphate hydrolases"/>
    <property type="match status" value="1"/>
</dbReference>
<comment type="caution">
    <text evidence="8">The sequence shown here is derived from an EMBL/GenBank/DDBJ whole genome shotgun (WGS) entry which is preliminary data.</text>
</comment>
<evidence type="ECO:0000256" key="6">
    <source>
        <dbReference type="RuleBase" id="RU004347"/>
    </source>
</evidence>
<sequence>MLFVQFTGLSGSGKTTLAYQAQQQLQAAGYRVVVIDGDECRKQFWPELTYSERDREENIRRLGRLGRMFCQQGAIVLMAAINPFEHIRAELRQHNHPTKTVFVTCSMATLIARDTKGLYARALLQPDHPDKLTNLTGINAPYEPPIYPDLTINTDDFSPIDCTDRLVQLILDFLNPSNTTISATQSTH</sequence>
<dbReference type="GO" id="GO:0005737">
    <property type="term" value="C:cytoplasm"/>
    <property type="evidence" value="ECO:0007669"/>
    <property type="project" value="TreeGrafter"/>
</dbReference>
<comment type="pathway">
    <text evidence="6">Sulfur metabolism; hydrogen sulfide biosynthesis; sulfite from sulfate: step 2/3.</text>
</comment>
<dbReference type="EC" id="2.7.1.25" evidence="2 6"/>
<comment type="function">
    <text evidence="6">Catalyzes the synthesis of activated sulfate.</text>
</comment>
<keyword evidence="9" id="KW-1185">Reference proteome</keyword>
<organism evidence="8 9">
    <name type="scientific">Spirosoma terrae</name>
    <dbReference type="NCBI Taxonomy" id="1968276"/>
    <lineage>
        <taxon>Bacteria</taxon>
        <taxon>Pseudomonadati</taxon>
        <taxon>Bacteroidota</taxon>
        <taxon>Cytophagia</taxon>
        <taxon>Cytophagales</taxon>
        <taxon>Cytophagaceae</taxon>
        <taxon>Spirosoma</taxon>
    </lineage>
</organism>
<name>A0A6L9LFA8_9BACT</name>
<dbReference type="GO" id="GO:0004020">
    <property type="term" value="F:adenylylsulfate kinase activity"/>
    <property type="evidence" value="ECO:0007669"/>
    <property type="project" value="UniProtKB-EC"/>
</dbReference>
<dbReference type="InterPro" id="IPR002891">
    <property type="entry name" value="APS"/>
</dbReference>
<dbReference type="NCBIfam" id="TIGR00455">
    <property type="entry name" value="apsK"/>
    <property type="match status" value="1"/>
</dbReference>
<dbReference type="InterPro" id="IPR059117">
    <property type="entry name" value="APS_kinase_dom"/>
</dbReference>
<feature type="domain" description="APS kinase" evidence="7">
    <location>
        <begin position="4"/>
        <end position="152"/>
    </location>
</feature>
<dbReference type="SUPFAM" id="SSF52540">
    <property type="entry name" value="P-loop containing nucleoside triphosphate hydrolases"/>
    <property type="match status" value="1"/>
</dbReference>
<reference evidence="8 9" key="1">
    <citation type="submission" date="2020-02" db="EMBL/GenBank/DDBJ databases">
        <title>Draft genome sequence of two Spirosoma agri KCTC 52727 and Spirosoma terrae KCTC 52035.</title>
        <authorList>
            <person name="Rojas J."/>
            <person name="Ambika Manirajan B."/>
            <person name="Suarez C."/>
            <person name="Ratering S."/>
            <person name="Schnell S."/>
        </authorList>
    </citation>
    <scope>NUCLEOTIDE SEQUENCE [LARGE SCALE GENOMIC DNA]</scope>
    <source>
        <strain evidence="8 9">KCTC 52035</strain>
    </source>
</reference>
<keyword evidence="3 6" id="KW-0808">Transferase</keyword>
<gene>
    <name evidence="8" type="primary">cysC</name>
    <name evidence="8" type="ORF">GK108_26010</name>
</gene>
<dbReference type="RefSeq" id="WP_163954496.1">
    <property type="nucleotide sequence ID" value="NZ_JAAFZH010000016.1"/>
</dbReference>
<dbReference type="GO" id="GO:0019379">
    <property type="term" value="P:sulfate assimilation, phosphoadenylyl sulfate reduction by phosphoadenylyl-sulfate reductase (thioredoxin)"/>
    <property type="evidence" value="ECO:0007669"/>
    <property type="project" value="TreeGrafter"/>
</dbReference>
<dbReference type="InterPro" id="IPR050512">
    <property type="entry name" value="Sulf_AdTrans/APS_kinase"/>
</dbReference>
<dbReference type="CDD" id="cd02027">
    <property type="entry name" value="APSK"/>
    <property type="match status" value="1"/>
</dbReference>
<evidence type="ECO:0000256" key="1">
    <source>
        <dbReference type="ARBA" id="ARBA00001823"/>
    </source>
</evidence>
<accession>A0A6L9LFA8</accession>
<keyword evidence="5 6" id="KW-0067">ATP-binding</keyword>
<comment type="similarity">
    <text evidence="6">Belongs to the APS kinase family.</text>
</comment>
<dbReference type="AlphaFoldDB" id="A0A6L9LFA8"/>
<dbReference type="Proteomes" id="UP000474175">
    <property type="component" value="Unassembled WGS sequence"/>
</dbReference>
<dbReference type="EMBL" id="JAAFZH010000016">
    <property type="protein sequence ID" value="NDU98367.1"/>
    <property type="molecule type" value="Genomic_DNA"/>
</dbReference>
<evidence type="ECO:0000256" key="4">
    <source>
        <dbReference type="ARBA" id="ARBA00022741"/>
    </source>
</evidence>
<evidence type="ECO:0000313" key="8">
    <source>
        <dbReference type="EMBL" id="NDU98367.1"/>
    </source>
</evidence>
<dbReference type="GO" id="GO:0004781">
    <property type="term" value="F:sulfate adenylyltransferase (ATP) activity"/>
    <property type="evidence" value="ECO:0007669"/>
    <property type="project" value="TreeGrafter"/>
</dbReference>
<keyword evidence="6 8" id="KW-0418">Kinase</keyword>
<dbReference type="UniPathway" id="UPA00140">
    <property type="reaction ID" value="UER00205"/>
</dbReference>
<evidence type="ECO:0000256" key="2">
    <source>
        <dbReference type="ARBA" id="ARBA00012121"/>
    </source>
</evidence>
<evidence type="ECO:0000256" key="3">
    <source>
        <dbReference type="ARBA" id="ARBA00022679"/>
    </source>
</evidence>
<protein>
    <recommendedName>
        <fullName evidence="2 6">Adenylyl-sulfate kinase</fullName>
        <ecNumber evidence="2 6">2.7.1.25</ecNumber>
    </recommendedName>
</protein>
<evidence type="ECO:0000259" key="7">
    <source>
        <dbReference type="Pfam" id="PF01583"/>
    </source>
</evidence>
<proteinExistence type="inferred from homology"/>
<dbReference type="GO" id="GO:0010134">
    <property type="term" value="P:sulfate assimilation via adenylyl sulfate reduction"/>
    <property type="evidence" value="ECO:0007669"/>
    <property type="project" value="TreeGrafter"/>
</dbReference>
<evidence type="ECO:0000313" key="9">
    <source>
        <dbReference type="Proteomes" id="UP000474175"/>
    </source>
</evidence>
<evidence type="ECO:0000256" key="5">
    <source>
        <dbReference type="ARBA" id="ARBA00022840"/>
    </source>
</evidence>
<dbReference type="GO" id="GO:0005524">
    <property type="term" value="F:ATP binding"/>
    <property type="evidence" value="ECO:0007669"/>
    <property type="project" value="UniProtKB-KW"/>
</dbReference>